<comment type="similarity">
    <text evidence="1">Belongs to the AIM6 family.</text>
</comment>
<keyword evidence="3" id="KW-0812">Transmembrane</keyword>
<dbReference type="PANTHER" id="PTHR31571:SF1">
    <property type="entry name" value="ALTERED INHERITANCE OF MITOCHONDRIA PROTEIN 6"/>
    <property type="match status" value="1"/>
</dbReference>
<organism evidence="4 5">
    <name type="scientific">Botryosphaeria dothidea</name>
    <dbReference type="NCBI Taxonomy" id="55169"/>
    <lineage>
        <taxon>Eukaryota</taxon>
        <taxon>Fungi</taxon>
        <taxon>Dikarya</taxon>
        <taxon>Ascomycota</taxon>
        <taxon>Pezizomycotina</taxon>
        <taxon>Dothideomycetes</taxon>
        <taxon>Dothideomycetes incertae sedis</taxon>
        <taxon>Botryosphaeriales</taxon>
        <taxon>Botryosphaeriaceae</taxon>
        <taxon>Botryosphaeria</taxon>
    </lineage>
</organism>
<proteinExistence type="inferred from homology"/>
<accession>A0A8H4IS78</accession>
<keyword evidence="3" id="KW-0472">Membrane</keyword>
<feature type="transmembrane region" description="Helical" evidence="3">
    <location>
        <begin position="26"/>
        <end position="43"/>
    </location>
</feature>
<dbReference type="Proteomes" id="UP000572817">
    <property type="component" value="Unassembled WGS sequence"/>
</dbReference>
<reference evidence="4" key="1">
    <citation type="submission" date="2020-04" db="EMBL/GenBank/DDBJ databases">
        <title>Genome Assembly and Annotation of Botryosphaeria dothidea sdau 11-99, a Latent Pathogen of Apple Fruit Ring Rot in China.</title>
        <authorList>
            <person name="Yu C."/>
            <person name="Diao Y."/>
            <person name="Lu Q."/>
            <person name="Zhao J."/>
            <person name="Cui S."/>
            <person name="Peng C."/>
            <person name="He B."/>
            <person name="Liu H."/>
        </authorList>
    </citation>
    <scope>NUCLEOTIDE SEQUENCE [LARGE SCALE GENOMIC DNA]</scope>
    <source>
        <strain evidence="4">Sdau11-99</strain>
    </source>
</reference>
<sequence>MDKCITDAWPRTIVAGQQTWQTNADIASLLCLLFNAFLVWMAIDPFDTFFASLPRDKGTPVPADHIYSAHYFKNVLPVPCHSHNDYWRTTPLFAALGSGCVSVEADVWLRQGELYVGHTGLDLTEDQTLSNLYLRPLQQILQDMNTGNADAATAPSGVFYTSPSQTLTLVIDLKTPGDEILAAVHAHLQPLRSGGWLSHWNGSARVDRSLTVVASGNAPFAALTANATHRDVFFDAPLAALADPSDSPTTYNPSNSHLASARFGEAVGPLRRGRLSAWQVRALQGQILAAKQRGLVPRYWGTPRWPRSLRDEIWALLVREETGLLSVDDLRAVRKGHWGLWPQDGNARG</sequence>
<keyword evidence="5" id="KW-1185">Reference proteome</keyword>
<dbReference type="InterPro" id="IPR051236">
    <property type="entry name" value="HAT_RTT109-like"/>
</dbReference>
<keyword evidence="3" id="KW-1133">Transmembrane helix</keyword>
<evidence type="ECO:0000256" key="1">
    <source>
        <dbReference type="ARBA" id="ARBA00008858"/>
    </source>
</evidence>
<dbReference type="OrthoDB" id="4153866at2759"/>
<dbReference type="GO" id="GO:0006629">
    <property type="term" value="P:lipid metabolic process"/>
    <property type="evidence" value="ECO:0007669"/>
    <property type="project" value="InterPro"/>
</dbReference>
<dbReference type="GO" id="GO:0008081">
    <property type="term" value="F:phosphoric diester hydrolase activity"/>
    <property type="evidence" value="ECO:0007669"/>
    <property type="project" value="InterPro"/>
</dbReference>
<dbReference type="AlphaFoldDB" id="A0A8H4IS78"/>
<dbReference type="EMBL" id="WWBZ02000033">
    <property type="protein sequence ID" value="KAF4306104.1"/>
    <property type="molecule type" value="Genomic_DNA"/>
</dbReference>
<dbReference type="PANTHER" id="PTHR31571">
    <property type="entry name" value="ALTERED INHERITANCE OF MITOCHONDRIA PROTEIN 6"/>
    <property type="match status" value="1"/>
</dbReference>
<comment type="caution">
    <text evidence="4">The sequence shown here is derived from an EMBL/GenBank/DDBJ whole genome shotgun (WGS) entry which is preliminary data.</text>
</comment>
<protein>
    <recommendedName>
        <fullName evidence="2">Altered inheritance of mitochondria protein 6</fullName>
    </recommendedName>
</protein>
<dbReference type="SUPFAM" id="SSF51695">
    <property type="entry name" value="PLC-like phosphodiesterases"/>
    <property type="match status" value="1"/>
</dbReference>
<evidence type="ECO:0000256" key="2">
    <source>
        <dbReference type="ARBA" id="ARBA00014286"/>
    </source>
</evidence>
<gene>
    <name evidence="4" type="ORF">GTA08_BOTSDO05964</name>
</gene>
<evidence type="ECO:0000313" key="4">
    <source>
        <dbReference type="EMBL" id="KAF4306104.1"/>
    </source>
</evidence>
<name>A0A8H4IS78_9PEZI</name>
<dbReference type="InterPro" id="IPR017946">
    <property type="entry name" value="PLC-like_Pdiesterase_TIM-brl"/>
</dbReference>
<evidence type="ECO:0000256" key="3">
    <source>
        <dbReference type="SAM" id="Phobius"/>
    </source>
</evidence>
<evidence type="ECO:0000313" key="5">
    <source>
        <dbReference type="Proteomes" id="UP000572817"/>
    </source>
</evidence>